<evidence type="ECO:0000256" key="1">
    <source>
        <dbReference type="ARBA" id="ARBA00004167"/>
    </source>
</evidence>
<protein>
    <submittedName>
        <fullName evidence="13">EGF-like calcium-binding domain-containing protein</fullName>
    </submittedName>
</protein>
<keyword evidence="2" id="KW-0812">Transmembrane</keyword>
<evidence type="ECO:0000256" key="10">
    <source>
        <dbReference type="PROSITE-ProRule" id="PRU00124"/>
    </source>
</evidence>
<keyword evidence="7 10" id="KW-1015">Disulfide bond</keyword>
<dbReference type="AlphaFoldDB" id="A0A914RZG4"/>
<comment type="caution">
    <text evidence="10">Lacks conserved residue(s) required for the propagation of feature annotation.</text>
</comment>
<evidence type="ECO:0000256" key="8">
    <source>
        <dbReference type="ARBA" id="ARBA00023170"/>
    </source>
</evidence>
<keyword evidence="6" id="KW-0472">Membrane</keyword>
<dbReference type="PRINTS" id="PR00261">
    <property type="entry name" value="LDLRECEPTOR"/>
</dbReference>
<evidence type="ECO:0000256" key="2">
    <source>
        <dbReference type="ARBA" id="ARBA00022692"/>
    </source>
</evidence>
<evidence type="ECO:0000256" key="9">
    <source>
        <dbReference type="ARBA" id="ARBA00023180"/>
    </source>
</evidence>
<dbReference type="GO" id="GO:0005509">
    <property type="term" value="F:calcium ion binding"/>
    <property type="evidence" value="ECO:0007669"/>
    <property type="project" value="InterPro"/>
</dbReference>
<evidence type="ECO:0000256" key="4">
    <source>
        <dbReference type="ARBA" id="ARBA00022737"/>
    </source>
</evidence>
<dbReference type="InterPro" id="IPR002172">
    <property type="entry name" value="LDrepeatLR_classA_rpt"/>
</dbReference>
<evidence type="ECO:0000256" key="7">
    <source>
        <dbReference type="ARBA" id="ARBA00023157"/>
    </source>
</evidence>
<dbReference type="GO" id="GO:0043235">
    <property type="term" value="C:receptor complex"/>
    <property type="evidence" value="ECO:0007669"/>
    <property type="project" value="TreeGrafter"/>
</dbReference>
<keyword evidence="4" id="KW-0677">Repeat</keyword>
<dbReference type="Proteomes" id="UP000887564">
    <property type="component" value="Unplaced"/>
</dbReference>
<dbReference type="FunFam" id="4.10.400.10:FF:000034">
    <property type="entry name" value="Low-density lipoprotein receptor-related protein 2"/>
    <property type="match status" value="1"/>
</dbReference>
<proteinExistence type="predicted"/>
<sequence>MNTGAIRLAPAFRSFGYVMVTAIALMARTKITVHTCTSTGKCLDKRWRCDGNDDCGDGSDEHDCEGLCDEKNHFMCSNGNCIPIEWRCDGTDDCMDGGQHGTSSDEKGCDDSLLVLLRSCKQGEFRCNGTTGGPVQCIPRRHFCDGENDCDDGSDEPPTCDRRQCTAWQFRCGSGQCIPRNWTCNGIRDCSDGTDEAEDSDEPTLCRVDECVDAACEENCVNLPISYRCECNPPRVVSKHDNRSCICAFNPIIAL</sequence>
<dbReference type="Gene3D" id="2.10.25.10">
    <property type="entry name" value="Laminin"/>
    <property type="match status" value="1"/>
</dbReference>
<dbReference type="InterPro" id="IPR051221">
    <property type="entry name" value="LDLR-related"/>
</dbReference>
<dbReference type="SMART" id="SM00192">
    <property type="entry name" value="LDLa"/>
    <property type="match status" value="4"/>
</dbReference>
<keyword evidence="5" id="KW-1133">Transmembrane helix</keyword>
<evidence type="ECO:0000259" key="11">
    <source>
        <dbReference type="SMART" id="SM00179"/>
    </source>
</evidence>
<comment type="subcellular location">
    <subcellularLocation>
        <location evidence="1">Membrane</location>
        <topology evidence="1">Single-pass membrane protein</topology>
    </subcellularLocation>
</comment>
<feature type="disulfide bond" evidence="10">
    <location>
        <begin position="165"/>
        <end position="177"/>
    </location>
</feature>
<evidence type="ECO:0000256" key="6">
    <source>
        <dbReference type="ARBA" id="ARBA00023136"/>
    </source>
</evidence>
<evidence type="ECO:0000256" key="3">
    <source>
        <dbReference type="ARBA" id="ARBA00022729"/>
    </source>
</evidence>
<dbReference type="GO" id="GO:0005886">
    <property type="term" value="C:plasma membrane"/>
    <property type="evidence" value="ECO:0007669"/>
    <property type="project" value="TreeGrafter"/>
</dbReference>
<feature type="domain" description="EGF-like calcium-binding" evidence="11">
    <location>
        <begin position="207"/>
        <end position="246"/>
    </location>
</feature>
<feature type="disulfide bond" evidence="10">
    <location>
        <begin position="172"/>
        <end position="190"/>
    </location>
</feature>
<dbReference type="WBParaSite" id="PEQ_0001151201-mRNA-1">
    <property type="protein sequence ID" value="PEQ_0001151201-mRNA-1"/>
    <property type="gene ID" value="PEQ_0001151201"/>
</dbReference>
<dbReference type="SUPFAM" id="SSF57424">
    <property type="entry name" value="LDL receptor-like module"/>
    <property type="match status" value="4"/>
</dbReference>
<organism evidence="12 13">
    <name type="scientific">Parascaris equorum</name>
    <name type="common">Equine roundworm</name>
    <dbReference type="NCBI Taxonomy" id="6256"/>
    <lineage>
        <taxon>Eukaryota</taxon>
        <taxon>Metazoa</taxon>
        <taxon>Ecdysozoa</taxon>
        <taxon>Nematoda</taxon>
        <taxon>Chromadorea</taxon>
        <taxon>Rhabditida</taxon>
        <taxon>Spirurina</taxon>
        <taxon>Ascaridomorpha</taxon>
        <taxon>Ascaridoidea</taxon>
        <taxon>Ascarididae</taxon>
        <taxon>Parascaris</taxon>
    </lineage>
</organism>
<evidence type="ECO:0000313" key="12">
    <source>
        <dbReference type="Proteomes" id="UP000887564"/>
    </source>
</evidence>
<dbReference type="PANTHER" id="PTHR22722">
    <property type="entry name" value="LOW-DENSITY LIPOPROTEIN RECEPTOR-RELATED PROTEIN 2-RELATED"/>
    <property type="match status" value="1"/>
</dbReference>
<dbReference type="InterPro" id="IPR001881">
    <property type="entry name" value="EGF-like_Ca-bd_dom"/>
</dbReference>
<dbReference type="InterPro" id="IPR036055">
    <property type="entry name" value="LDL_receptor-like_sf"/>
</dbReference>
<name>A0A914RZG4_PAREQ</name>
<keyword evidence="9" id="KW-0325">Glycoprotein</keyword>
<feature type="disulfide bond" evidence="10">
    <location>
        <begin position="76"/>
        <end position="94"/>
    </location>
</feature>
<feature type="disulfide bond" evidence="10">
    <location>
        <begin position="49"/>
        <end position="64"/>
    </location>
</feature>
<evidence type="ECO:0000256" key="5">
    <source>
        <dbReference type="ARBA" id="ARBA00022989"/>
    </source>
</evidence>
<dbReference type="InterPro" id="IPR023415">
    <property type="entry name" value="LDLR_class-A_CS"/>
</dbReference>
<dbReference type="SMART" id="SM00179">
    <property type="entry name" value="EGF_CA"/>
    <property type="match status" value="1"/>
</dbReference>
<evidence type="ECO:0000313" key="13">
    <source>
        <dbReference type="WBParaSite" id="PEQ_0001151201-mRNA-1"/>
    </source>
</evidence>
<keyword evidence="8" id="KW-0675">Receptor</keyword>
<dbReference type="CDD" id="cd00112">
    <property type="entry name" value="LDLa"/>
    <property type="match status" value="4"/>
</dbReference>
<dbReference type="Pfam" id="PF00057">
    <property type="entry name" value="Ldl_recept_a"/>
    <property type="match status" value="4"/>
</dbReference>
<keyword evidence="12" id="KW-1185">Reference proteome</keyword>
<dbReference type="PROSITE" id="PS01209">
    <property type="entry name" value="LDLRA_1"/>
    <property type="match status" value="1"/>
</dbReference>
<dbReference type="PROSITE" id="PS50068">
    <property type="entry name" value="LDLRA_2"/>
    <property type="match status" value="4"/>
</dbReference>
<keyword evidence="3" id="KW-0732">Signal</keyword>
<dbReference type="Gene3D" id="4.10.400.10">
    <property type="entry name" value="Low-density Lipoprotein Receptor"/>
    <property type="match status" value="4"/>
</dbReference>
<reference evidence="13" key="1">
    <citation type="submission" date="2022-11" db="UniProtKB">
        <authorList>
            <consortium name="WormBaseParasite"/>
        </authorList>
    </citation>
    <scope>IDENTIFICATION</scope>
</reference>
<accession>A0A914RZG4</accession>